<dbReference type="Proteomes" id="UP000693970">
    <property type="component" value="Unassembled WGS sequence"/>
</dbReference>
<gene>
    <name evidence="1" type="ORF">IV203_024779</name>
</gene>
<sequence>MTVVRYLGPSITEGLNVSRNSVYYKNYKNTTTWITKTRPPRRTGRSVRCNKGRIDMLHDSFRRKRNKEIQLLIHVIKPFFQVTNCSFHAIKFLVKPFFHVIKPFADAIKFLVKLFFHVTDCSFHATKHLLTWYHRDNG</sequence>
<evidence type="ECO:0000313" key="1">
    <source>
        <dbReference type="EMBL" id="KAG7339409.1"/>
    </source>
</evidence>
<proteinExistence type="predicted"/>
<organism evidence="1 2">
    <name type="scientific">Nitzschia inconspicua</name>
    <dbReference type="NCBI Taxonomy" id="303405"/>
    <lineage>
        <taxon>Eukaryota</taxon>
        <taxon>Sar</taxon>
        <taxon>Stramenopiles</taxon>
        <taxon>Ochrophyta</taxon>
        <taxon>Bacillariophyta</taxon>
        <taxon>Bacillariophyceae</taxon>
        <taxon>Bacillariophycidae</taxon>
        <taxon>Bacillariales</taxon>
        <taxon>Bacillariaceae</taxon>
        <taxon>Nitzschia</taxon>
    </lineage>
</organism>
<dbReference type="EMBL" id="JAGRRH010000034">
    <property type="protein sequence ID" value="KAG7339409.1"/>
    <property type="molecule type" value="Genomic_DNA"/>
</dbReference>
<reference evidence="1" key="1">
    <citation type="journal article" date="2021" name="Sci. Rep.">
        <title>Diploid genomic architecture of Nitzschia inconspicua, an elite biomass production diatom.</title>
        <authorList>
            <person name="Oliver A."/>
            <person name="Podell S."/>
            <person name="Pinowska A."/>
            <person name="Traller J.C."/>
            <person name="Smith S.R."/>
            <person name="McClure R."/>
            <person name="Beliaev A."/>
            <person name="Bohutskyi P."/>
            <person name="Hill E.A."/>
            <person name="Rabines A."/>
            <person name="Zheng H."/>
            <person name="Allen L.Z."/>
            <person name="Kuo A."/>
            <person name="Grigoriev I.V."/>
            <person name="Allen A.E."/>
            <person name="Hazlebeck D."/>
            <person name="Allen E.E."/>
        </authorList>
    </citation>
    <scope>NUCLEOTIDE SEQUENCE</scope>
    <source>
        <strain evidence="1">Hildebrandi</strain>
    </source>
</reference>
<dbReference type="AlphaFoldDB" id="A0A9K3K916"/>
<protein>
    <submittedName>
        <fullName evidence="1">Uncharacterized protein</fullName>
    </submittedName>
</protein>
<evidence type="ECO:0000313" key="2">
    <source>
        <dbReference type="Proteomes" id="UP000693970"/>
    </source>
</evidence>
<keyword evidence="2" id="KW-1185">Reference proteome</keyword>
<name>A0A9K3K916_9STRA</name>
<comment type="caution">
    <text evidence="1">The sequence shown here is derived from an EMBL/GenBank/DDBJ whole genome shotgun (WGS) entry which is preliminary data.</text>
</comment>
<accession>A0A9K3K916</accession>
<reference evidence="1" key="2">
    <citation type="submission" date="2021-04" db="EMBL/GenBank/DDBJ databases">
        <authorList>
            <person name="Podell S."/>
        </authorList>
    </citation>
    <scope>NUCLEOTIDE SEQUENCE</scope>
    <source>
        <strain evidence="1">Hildebrandi</strain>
    </source>
</reference>